<keyword evidence="5" id="KW-0288">FMN</keyword>
<reference evidence="13 14" key="1">
    <citation type="submission" date="2019-12" db="EMBL/GenBank/DDBJ databases">
        <authorList>
            <person name="Scholz U."/>
            <person name="Mascher M."/>
            <person name="Fiebig A."/>
        </authorList>
    </citation>
    <scope>NUCLEOTIDE SEQUENCE</scope>
</reference>
<keyword evidence="14" id="KW-1185">Reference proteome</keyword>
<keyword evidence="3" id="KW-0444">Lipid biosynthesis</keyword>
<evidence type="ECO:0000256" key="8">
    <source>
        <dbReference type="ARBA" id="ARBA00022857"/>
    </source>
</evidence>
<dbReference type="SUPFAM" id="SSF51395">
    <property type="entry name" value="FMN-linked oxidoreductases"/>
    <property type="match status" value="1"/>
</dbReference>
<dbReference type="CDD" id="cd02933">
    <property type="entry name" value="OYE_like_FMN"/>
    <property type="match status" value="1"/>
</dbReference>
<dbReference type="GO" id="GO:0016491">
    <property type="term" value="F:oxidoreductase activity"/>
    <property type="evidence" value="ECO:0007669"/>
    <property type="project" value="InterPro"/>
</dbReference>
<evidence type="ECO:0000256" key="3">
    <source>
        <dbReference type="ARBA" id="ARBA00022516"/>
    </source>
</evidence>
<evidence type="ECO:0000313" key="14">
    <source>
        <dbReference type="Proteomes" id="UP001189122"/>
    </source>
</evidence>
<feature type="domain" description="NADH:flavin oxidoreductase/NADH oxidase N-terminal" evidence="12">
    <location>
        <begin position="8"/>
        <end position="110"/>
    </location>
</feature>
<keyword evidence="7" id="KW-0276">Fatty acid metabolism</keyword>
<dbReference type="Pfam" id="PF00724">
    <property type="entry name" value="Oxidored_FMN"/>
    <property type="match status" value="2"/>
</dbReference>
<evidence type="ECO:0000256" key="11">
    <source>
        <dbReference type="SAM" id="MobiDB-lite"/>
    </source>
</evidence>
<proteinExistence type="inferred from homology"/>
<name>A0A7I8IRP1_SPIIN</name>
<keyword evidence="10" id="KW-0275">Fatty acid biosynthesis</keyword>
<comment type="cofactor">
    <cofactor evidence="1">
        <name>FMN</name>
        <dbReference type="ChEBI" id="CHEBI:58210"/>
    </cofactor>
</comment>
<dbReference type="InterPro" id="IPR013785">
    <property type="entry name" value="Aldolase_TIM"/>
</dbReference>
<comment type="similarity">
    <text evidence="2">Belongs to the NADH:flavin oxidoreductase/NADH oxidase family.</text>
</comment>
<feature type="domain" description="NADH:flavin oxidoreductase/NADH oxidase N-terminal" evidence="12">
    <location>
        <begin position="168"/>
        <end position="369"/>
    </location>
</feature>
<dbReference type="InterPro" id="IPR045247">
    <property type="entry name" value="Oye-like"/>
</dbReference>
<dbReference type="AlphaFoldDB" id="A0A7I8IRP1"/>
<keyword evidence="6" id="KW-0925">Oxylipin biosynthesis</keyword>
<dbReference type="InterPro" id="IPR001155">
    <property type="entry name" value="OxRdtase_FMN_N"/>
</dbReference>
<dbReference type="Proteomes" id="UP001189122">
    <property type="component" value="Unassembled WGS sequence"/>
</dbReference>
<keyword evidence="9" id="KW-0443">Lipid metabolism</keyword>
<evidence type="ECO:0000259" key="12">
    <source>
        <dbReference type="Pfam" id="PF00724"/>
    </source>
</evidence>
<dbReference type="PANTHER" id="PTHR22893">
    <property type="entry name" value="NADH OXIDOREDUCTASE-RELATED"/>
    <property type="match status" value="1"/>
</dbReference>
<evidence type="ECO:0000256" key="1">
    <source>
        <dbReference type="ARBA" id="ARBA00001917"/>
    </source>
</evidence>
<accession>A0A7I8IRP1</accession>
<dbReference type="EMBL" id="CACRZD030000005">
    <property type="protein sequence ID" value="CAA6660226.1"/>
    <property type="molecule type" value="Genomic_DNA"/>
</dbReference>
<dbReference type="GO" id="GO:0031408">
    <property type="term" value="P:oxylipin biosynthetic process"/>
    <property type="evidence" value="ECO:0007669"/>
    <property type="project" value="UniProtKB-KW"/>
</dbReference>
<evidence type="ECO:0000256" key="2">
    <source>
        <dbReference type="ARBA" id="ARBA00005979"/>
    </source>
</evidence>
<sequence length="460" mass="51350">MAPETLPLLTPYKMGKFELSHRVVLAPLTRQRSYGNVPQPHAVLYYSQRATKGGLLIAEATGVSDTAQGYSDTPGIWTKEQVEAWKPIVRAVHDKGAIFFCQIWHTGRVSNYGDPPLASFMFLVSSSSRKRDRSLLTHLSLICGVLCRFPAQWASSSLQHRQRHPPVAQHDDSVAEYSPPHRLRTDEIPHIVNDFRLAARNAIEAGFDGVEVHGAHGYLLEQFMKDSVNDRTDEYGGSLENRCRFPLEVVQAVVDEIGADRVGIRLSPFTDYMESWDSDPEALGLYMAKALSKLGLLYCHVVEPRMAIVEGRRKLQHGLLPIRKAFQGTFIAAGGYDREEGNKAVNSGYTDLLAFGRLFLANPDLPKRFLLDAPLNKYNRLTFYTPDPSSATPTTPFSIPRPDFQTPFGDPANKTPQIRYQGPRVALVLGLNLRLFMVSTWCPLCDASSDVCAVVFFIII</sequence>
<protein>
    <recommendedName>
        <fullName evidence="12">NADH:flavin oxidoreductase/NADH oxidase N-terminal domain-containing protein</fullName>
    </recommendedName>
</protein>
<evidence type="ECO:0000256" key="6">
    <source>
        <dbReference type="ARBA" id="ARBA00022767"/>
    </source>
</evidence>
<dbReference type="GO" id="GO:0006633">
    <property type="term" value="P:fatty acid biosynthetic process"/>
    <property type="evidence" value="ECO:0007669"/>
    <property type="project" value="UniProtKB-KW"/>
</dbReference>
<dbReference type="PANTHER" id="PTHR22893:SF132">
    <property type="entry name" value="12-OXO-PHYTODIENOIC ACID REDUCTASE"/>
    <property type="match status" value="1"/>
</dbReference>
<feature type="region of interest" description="Disordered" evidence="11">
    <location>
        <begin position="160"/>
        <end position="180"/>
    </location>
</feature>
<evidence type="ECO:0000256" key="9">
    <source>
        <dbReference type="ARBA" id="ARBA00023098"/>
    </source>
</evidence>
<gene>
    <name evidence="13" type="ORF">SI7747_05006645</name>
</gene>
<evidence type="ECO:0000313" key="13">
    <source>
        <dbReference type="EMBL" id="CAA2620476.1"/>
    </source>
</evidence>
<evidence type="ECO:0000256" key="5">
    <source>
        <dbReference type="ARBA" id="ARBA00022643"/>
    </source>
</evidence>
<dbReference type="GO" id="GO:0010181">
    <property type="term" value="F:FMN binding"/>
    <property type="evidence" value="ECO:0007669"/>
    <property type="project" value="InterPro"/>
</dbReference>
<dbReference type="FunFam" id="3.20.20.70:FF:000405">
    <property type="match status" value="1"/>
</dbReference>
<organism evidence="13">
    <name type="scientific">Spirodela intermedia</name>
    <name type="common">Intermediate duckweed</name>
    <dbReference type="NCBI Taxonomy" id="51605"/>
    <lineage>
        <taxon>Eukaryota</taxon>
        <taxon>Viridiplantae</taxon>
        <taxon>Streptophyta</taxon>
        <taxon>Embryophyta</taxon>
        <taxon>Tracheophyta</taxon>
        <taxon>Spermatophyta</taxon>
        <taxon>Magnoliopsida</taxon>
        <taxon>Liliopsida</taxon>
        <taxon>Araceae</taxon>
        <taxon>Lemnoideae</taxon>
        <taxon>Spirodela</taxon>
    </lineage>
</organism>
<keyword evidence="8" id="KW-0521">NADP</keyword>
<dbReference type="EMBL" id="LR743592">
    <property type="protein sequence ID" value="CAA2620476.1"/>
    <property type="molecule type" value="Genomic_DNA"/>
</dbReference>
<evidence type="ECO:0000256" key="4">
    <source>
        <dbReference type="ARBA" id="ARBA00022630"/>
    </source>
</evidence>
<evidence type="ECO:0000256" key="7">
    <source>
        <dbReference type="ARBA" id="ARBA00022832"/>
    </source>
</evidence>
<dbReference type="Gene3D" id="3.20.20.70">
    <property type="entry name" value="Aldolase class I"/>
    <property type="match status" value="2"/>
</dbReference>
<keyword evidence="4" id="KW-0285">Flavoprotein</keyword>
<evidence type="ECO:0000256" key="10">
    <source>
        <dbReference type="ARBA" id="ARBA00023160"/>
    </source>
</evidence>